<evidence type="ECO:0000256" key="3">
    <source>
        <dbReference type="ARBA" id="ARBA00022837"/>
    </source>
</evidence>
<dbReference type="PROSITE" id="PS00018">
    <property type="entry name" value="EF_HAND_1"/>
    <property type="match status" value="3"/>
</dbReference>
<dbReference type="Proteomes" id="UP000030645">
    <property type="component" value="Unassembled WGS sequence"/>
</dbReference>
<keyword evidence="6" id="KW-1185">Reference proteome</keyword>
<feature type="domain" description="EF-hand" evidence="4">
    <location>
        <begin position="51"/>
        <end position="86"/>
    </location>
</feature>
<dbReference type="STRING" id="981085.W9QVP1"/>
<dbReference type="KEGG" id="mnt:21403046"/>
<dbReference type="OrthoDB" id="26525at2759"/>
<keyword evidence="3" id="KW-0106">Calcium</keyword>
<keyword evidence="2" id="KW-0677">Repeat</keyword>
<feature type="domain" description="EF-hand" evidence="4">
    <location>
        <begin position="132"/>
        <end position="165"/>
    </location>
</feature>
<organism evidence="5 6">
    <name type="scientific">Morus notabilis</name>
    <dbReference type="NCBI Taxonomy" id="981085"/>
    <lineage>
        <taxon>Eukaryota</taxon>
        <taxon>Viridiplantae</taxon>
        <taxon>Streptophyta</taxon>
        <taxon>Embryophyta</taxon>
        <taxon>Tracheophyta</taxon>
        <taxon>Spermatophyta</taxon>
        <taxon>Magnoliopsida</taxon>
        <taxon>eudicotyledons</taxon>
        <taxon>Gunneridae</taxon>
        <taxon>Pentapetalae</taxon>
        <taxon>rosids</taxon>
        <taxon>fabids</taxon>
        <taxon>Rosales</taxon>
        <taxon>Moraceae</taxon>
        <taxon>Moreae</taxon>
        <taxon>Morus</taxon>
    </lineage>
</organism>
<dbReference type="InterPro" id="IPR002048">
    <property type="entry name" value="EF_hand_dom"/>
</dbReference>
<dbReference type="Pfam" id="PF13833">
    <property type="entry name" value="EF-hand_8"/>
    <property type="match status" value="1"/>
</dbReference>
<protein>
    <submittedName>
        <fullName evidence="5">Putative calcium-binding protein CML29</fullName>
    </submittedName>
</protein>
<dbReference type="CDD" id="cd00051">
    <property type="entry name" value="EFh"/>
    <property type="match status" value="2"/>
</dbReference>
<feature type="domain" description="EF-hand" evidence="4">
    <location>
        <begin position="15"/>
        <end position="50"/>
    </location>
</feature>
<dbReference type="InterPro" id="IPR039647">
    <property type="entry name" value="EF_hand_pair_protein_CML-like"/>
</dbReference>
<dbReference type="PANTHER" id="PTHR10891">
    <property type="entry name" value="EF-HAND CALCIUM-BINDING DOMAIN CONTAINING PROTEIN"/>
    <property type="match status" value="1"/>
</dbReference>
<dbReference type="SMART" id="SM00054">
    <property type="entry name" value="EFh"/>
    <property type="match status" value="3"/>
</dbReference>
<dbReference type="Gene3D" id="1.10.238.10">
    <property type="entry name" value="EF-hand"/>
    <property type="match status" value="2"/>
</dbReference>
<dbReference type="SUPFAM" id="SSF47473">
    <property type="entry name" value="EF-hand"/>
    <property type="match status" value="1"/>
</dbReference>
<evidence type="ECO:0000313" key="5">
    <source>
        <dbReference type="EMBL" id="EXB44326.1"/>
    </source>
</evidence>
<dbReference type="Pfam" id="PF13499">
    <property type="entry name" value="EF-hand_7"/>
    <property type="match status" value="1"/>
</dbReference>
<dbReference type="GO" id="GO:0005509">
    <property type="term" value="F:calcium ion binding"/>
    <property type="evidence" value="ECO:0007669"/>
    <property type="project" value="InterPro"/>
</dbReference>
<dbReference type="InterPro" id="IPR018247">
    <property type="entry name" value="EF_Hand_1_Ca_BS"/>
</dbReference>
<evidence type="ECO:0000256" key="2">
    <source>
        <dbReference type="ARBA" id="ARBA00022737"/>
    </source>
</evidence>
<keyword evidence="1" id="KW-0479">Metal-binding</keyword>
<dbReference type="PROSITE" id="PS50222">
    <property type="entry name" value="EF_HAND_2"/>
    <property type="match status" value="3"/>
</dbReference>
<dbReference type="InterPro" id="IPR011992">
    <property type="entry name" value="EF-hand-dom_pair"/>
</dbReference>
<evidence type="ECO:0000259" key="4">
    <source>
        <dbReference type="PROSITE" id="PS50222"/>
    </source>
</evidence>
<gene>
    <name evidence="5" type="ORF">L484_020138</name>
</gene>
<dbReference type="eggNOG" id="KOG0027">
    <property type="taxonomic scope" value="Eukaryota"/>
</dbReference>
<dbReference type="FunFam" id="1.10.238.10:FF:000178">
    <property type="entry name" value="Calmodulin-2 A"/>
    <property type="match status" value="1"/>
</dbReference>
<accession>W9QVP1</accession>
<dbReference type="GO" id="GO:0043226">
    <property type="term" value="C:organelle"/>
    <property type="evidence" value="ECO:0007669"/>
    <property type="project" value="UniProtKB-ARBA"/>
</dbReference>
<evidence type="ECO:0000256" key="1">
    <source>
        <dbReference type="ARBA" id="ARBA00022723"/>
    </source>
</evidence>
<sequence>MAQLSSISANTEALSHVLGLVEAFRAFDSDNDGAITAEELGGIMGSLGYNPTEQEVKAMMLEGDKNKDGLLSVEEFLEMNTKNLDLGGLGNYLMNASEVLNNNNNNNINDGTFEMVSGEELFQVLGSLGIELKLEDCQNIIASMDMDGDGFVSLDDFNLIVSSLL</sequence>
<name>W9QVP1_9ROSA</name>
<reference evidence="6" key="1">
    <citation type="submission" date="2013-01" db="EMBL/GenBank/DDBJ databases">
        <title>Draft Genome Sequence of a Mulberry Tree, Morus notabilis C.K. Schneid.</title>
        <authorList>
            <person name="He N."/>
            <person name="Zhao S."/>
        </authorList>
    </citation>
    <scope>NUCLEOTIDE SEQUENCE</scope>
</reference>
<dbReference type="EMBL" id="KE343861">
    <property type="protein sequence ID" value="EXB44326.1"/>
    <property type="molecule type" value="Genomic_DNA"/>
</dbReference>
<dbReference type="AlphaFoldDB" id="W9QVP1"/>
<evidence type="ECO:0000313" key="6">
    <source>
        <dbReference type="Proteomes" id="UP000030645"/>
    </source>
</evidence>
<proteinExistence type="predicted"/>